<dbReference type="Gene3D" id="1.10.1760.20">
    <property type="match status" value="1"/>
</dbReference>
<evidence type="ECO:0000256" key="1">
    <source>
        <dbReference type="PIRNR" id="PIRNR016661"/>
    </source>
</evidence>
<dbReference type="PIRSF" id="PIRSF016661">
    <property type="entry name" value="BioY"/>
    <property type="match status" value="1"/>
</dbReference>
<feature type="transmembrane region" description="Helical" evidence="2">
    <location>
        <begin position="134"/>
        <end position="157"/>
    </location>
</feature>
<keyword evidence="4" id="KW-1185">Reference proteome</keyword>
<dbReference type="KEGG" id="mfv:Mfer_0312"/>
<keyword evidence="1 2" id="KW-0472">Membrane</keyword>
<dbReference type="EMBL" id="CP002278">
    <property type="protein sequence ID" value="ADP77115.1"/>
    <property type="molecule type" value="Genomic_DNA"/>
</dbReference>
<evidence type="ECO:0000313" key="4">
    <source>
        <dbReference type="Proteomes" id="UP000002315"/>
    </source>
</evidence>
<sequence length="210" mass="23104">MNLEKYYEIRYNFFKWRTSQGVVVKTIMSLAVAAMTGIMAQIVIPLPWTPVPITGQTFAVLLSGVILGRYWGGISQLFYVILGAAGISWFAGAKGGITVLLGATGGYLIGFILASLFIGHFIDRYISARKFKHILILMLIANFVLIYVPGAIGLAFWQMSKGIQPTIWNILAMGILPFIPGDLIKIFGVSIVTKAIVPKEAYGDEIDRRK</sequence>
<reference evidence="3 4" key="1">
    <citation type="journal article" date="2010" name="Stand. Genomic Sci.">
        <title>Complete genome sequence of Methanothermus fervidus type strain (V24S).</title>
        <authorList>
            <person name="Anderson I."/>
            <person name="Djao O.D."/>
            <person name="Misra M."/>
            <person name="Chertkov O."/>
            <person name="Nolan M."/>
            <person name="Lucas S."/>
            <person name="Lapidus A."/>
            <person name="Del Rio T.G."/>
            <person name="Tice H."/>
            <person name="Cheng J.F."/>
            <person name="Tapia R."/>
            <person name="Han C."/>
            <person name="Goodwin L."/>
            <person name="Pitluck S."/>
            <person name="Liolios K."/>
            <person name="Ivanova N."/>
            <person name="Mavromatis K."/>
            <person name="Mikhailova N."/>
            <person name="Pati A."/>
            <person name="Brambilla E."/>
            <person name="Chen A."/>
            <person name="Palaniappan K."/>
            <person name="Land M."/>
            <person name="Hauser L."/>
            <person name="Chang Y.J."/>
            <person name="Jeffries C.D."/>
            <person name="Sikorski J."/>
            <person name="Spring S."/>
            <person name="Rohde M."/>
            <person name="Eichinger K."/>
            <person name="Huber H."/>
            <person name="Wirth R."/>
            <person name="Goker M."/>
            <person name="Detter J.C."/>
            <person name="Woyke T."/>
            <person name="Bristow J."/>
            <person name="Eisen J.A."/>
            <person name="Markowitz V."/>
            <person name="Hugenholtz P."/>
            <person name="Klenk H.P."/>
            <person name="Kyrpides N.C."/>
        </authorList>
    </citation>
    <scope>NUCLEOTIDE SEQUENCE [LARGE SCALE GENOMIC DNA]</scope>
    <source>
        <strain evidence="4">ATCC 43054 / DSM 2088 / JCM 10308 / V24 S</strain>
    </source>
</reference>
<proteinExistence type="inferred from homology"/>
<protein>
    <submittedName>
        <fullName evidence="3">BioY protein</fullName>
    </submittedName>
</protein>
<keyword evidence="1" id="KW-0813">Transport</keyword>
<dbReference type="AlphaFoldDB" id="E3GXT3"/>
<dbReference type="STRING" id="523846.Mfer_0312"/>
<dbReference type="InterPro" id="IPR003784">
    <property type="entry name" value="BioY"/>
</dbReference>
<dbReference type="OrthoDB" id="50443at2157"/>
<dbReference type="HOGENOM" id="CLU_077931_2_0_2"/>
<feature type="transmembrane region" description="Helical" evidence="2">
    <location>
        <begin position="77"/>
        <end position="93"/>
    </location>
</feature>
<name>E3GXT3_METFV</name>
<dbReference type="PANTHER" id="PTHR34295:SF1">
    <property type="entry name" value="BIOTIN TRANSPORTER BIOY"/>
    <property type="match status" value="1"/>
</dbReference>
<keyword evidence="1" id="KW-1003">Cell membrane</keyword>
<dbReference type="GO" id="GO:0005886">
    <property type="term" value="C:plasma membrane"/>
    <property type="evidence" value="ECO:0007669"/>
    <property type="project" value="UniProtKB-SubCell"/>
</dbReference>
<organism evidence="3 4">
    <name type="scientific">Methanothermus fervidus (strain ATCC 43054 / DSM 2088 / JCM 10308 / V24 S)</name>
    <dbReference type="NCBI Taxonomy" id="523846"/>
    <lineage>
        <taxon>Archaea</taxon>
        <taxon>Methanobacteriati</taxon>
        <taxon>Methanobacteriota</taxon>
        <taxon>Methanomada group</taxon>
        <taxon>Methanobacteria</taxon>
        <taxon>Methanobacteriales</taxon>
        <taxon>Methanothermaceae</taxon>
        <taxon>Methanothermus</taxon>
    </lineage>
</organism>
<feature type="transmembrane region" description="Helical" evidence="2">
    <location>
        <begin position="50"/>
        <end position="70"/>
    </location>
</feature>
<keyword evidence="2" id="KW-0812">Transmembrane</keyword>
<dbReference type="GO" id="GO:0015225">
    <property type="term" value="F:biotin transmembrane transporter activity"/>
    <property type="evidence" value="ECO:0007669"/>
    <property type="project" value="UniProtKB-UniRule"/>
</dbReference>
<dbReference type="PANTHER" id="PTHR34295">
    <property type="entry name" value="BIOTIN TRANSPORTER BIOY"/>
    <property type="match status" value="1"/>
</dbReference>
<dbReference type="Pfam" id="PF02632">
    <property type="entry name" value="BioY"/>
    <property type="match status" value="1"/>
</dbReference>
<comment type="similarity">
    <text evidence="1">Belongs to the BioY family.</text>
</comment>
<evidence type="ECO:0000256" key="2">
    <source>
        <dbReference type="SAM" id="Phobius"/>
    </source>
</evidence>
<feature type="transmembrane region" description="Helical" evidence="2">
    <location>
        <begin position="99"/>
        <end position="122"/>
    </location>
</feature>
<keyword evidence="2" id="KW-1133">Transmembrane helix</keyword>
<dbReference type="Proteomes" id="UP000002315">
    <property type="component" value="Chromosome"/>
</dbReference>
<evidence type="ECO:0000313" key="3">
    <source>
        <dbReference type="EMBL" id="ADP77115.1"/>
    </source>
</evidence>
<gene>
    <name evidence="3" type="ordered locus">Mfer_0312</name>
</gene>
<feature type="transmembrane region" description="Helical" evidence="2">
    <location>
        <begin position="21"/>
        <end position="44"/>
    </location>
</feature>
<feature type="transmembrane region" description="Helical" evidence="2">
    <location>
        <begin position="163"/>
        <end position="184"/>
    </location>
</feature>
<comment type="subcellular location">
    <subcellularLocation>
        <location evidence="1">Cell membrane</location>
        <topology evidence="1">Multi-pass membrane protein</topology>
    </subcellularLocation>
</comment>
<accession>E3GXT3</accession>